<dbReference type="Gene3D" id="3.40.190.10">
    <property type="entry name" value="Periplasmic binding protein-like II"/>
    <property type="match status" value="2"/>
</dbReference>
<dbReference type="EMBL" id="CP025570">
    <property type="protein sequence ID" value="AZZ39800.1"/>
    <property type="molecule type" value="Genomic_DNA"/>
</dbReference>
<protein>
    <submittedName>
        <fullName evidence="1">ABC transporter substrate-binding protein</fullName>
    </submittedName>
</protein>
<organism evidence="1 2">
    <name type="scientific">Acidipropionibacterium jensenii</name>
    <dbReference type="NCBI Taxonomy" id="1749"/>
    <lineage>
        <taxon>Bacteria</taxon>
        <taxon>Bacillati</taxon>
        <taxon>Actinomycetota</taxon>
        <taxon>Actinomycetes</taxon>
        <taxon>Propionibacteriales</taxon>
        <taxon>Propionibacteriaceae</taxon>
        <taxon>Acidipropionibacterium</taxon>
    </lineage>
</organism>
<dbReference type="AlphaFoldDB" id="A0A3Q9ULB7"/>
<accession>A0A3Q9ULB7</accession>
<evidence type="ECO:0000313" key="2">
    <source>
        <dbReference type="Proteomes" id="UP000285875"/>
    </source>
</evidence>
<dbReference type="Pfam" id="PF13379">
    <property type="entry name" value="NMT1_2"/>
    <property type="match status" value="1"/>
</dbReference>
<dbReference type="PANTHER" id="PTHR30024">
    <property type="entry name" value="ALIPHATIC SULFONATES-BINDING PROTEIN-RELATED"/>
    <property type="match status" value="1"/>
</dbReference>
<evidence type="ECO:0000313" key="1">
    <source>
        <dbReference type="EMBL" id="AZZ39800.1"/>
    </source>
</evidence>
<dbReference type="PROSITE" id="PS51318">
    <property type="entry name" value="TAT"/>
    <property type="match status" value="1"/>
</dbReference>
<gene>
    <name evidence="1" type="ORF">C0Z10_08600</name>
</gene>
<proteinExistence type="predicted"/>
<dbReference type="KEGG" id="aji:C0Z10_08600"/>
<name>A0A3Q9ULB7_9ACTN</name>
<sequence>MSHNESNGPRPTGPHSESDHPGASRPGTVPGESSAERIVLPSGAVLVDEASEDQHRGISRRTFVTGVAAAALGGLALGGGVGALIGRSGQRGSAPAAAEVRNRPLSIIYGGDVCDAPSIVAKEKGFFKEAGLDVTLHRTVGDEDIKAAVGSGQFDASSGIFYSWLKPVEEGQNVKFVAGLHAGCLRLVVPKGFKGTVADLKGGTIGIPSLSSSATMFFSMDLLDAGINPLPEARQVHWKVLDPSTLADALRRGQVDAIATSDPIAYRPILGDYGMELASNMSGMNKQAYCCCTALNGDLVRKEEPLARKLIEAWCRGSRYVAGHEAEVAHIEVDKKYVAGDVGTIQKLLSGYVWEPSVAKLKAALLPGIGKFQKTGYLDAGANPQKLADKAFATLGIGW</sequence>
<reference evidence="2" key="1">
    <citation type="submission" date="2017-12" db="EMBL/GenBank/DDBJ databases">
        <title>Whole genome sequencing of Acidipropionibacterium jensenii strains JS279 and JS280.</title>
        <authorList>
            <person name="Deptula P."/>
            <person name="Laine P."/>
            <person name="Smolander O.-P."/>
            <person name="Paulin L."/>
            <person name="Auvinen P."/>
            <person name="Varmanen P."/>
        </authorList>
    </citation>
    <scope>NUCLEOTIDE SEQUENCE [LARGE SCALE GENOMIC DNA]</scope>
    <source>
        <strain evidence="2">JS280</strain>
    </source>
</reference>
<dbReference type="GeneID" id="82883524"/>
<dbReference type="InterPro" id="IPR006311">
    <property type="entry name" value="TAT_signal"/>
</dbReference>
<dbReference type="SUPFAM" id="SSF53850">
    <property type="entry name" value="Periplasmic binding protein-like II"/>
    <property type="match status" value="1"/>
</dbReference>
<dbReference type="RefSeq" id="WP_097799093.1">
    <property type="nucleotide sequence ID" value="NZ_CP025570.1"/>
</dbReference>
<dbReference type="Proteomes" id="UP000285875">
    <property type="component" value="Chromosome"/>
</dbReference>